<sequence>MLWQPLCSATATSAVDSPLPSLDGSKTMAPTPGSRERLRRTEVVQVYVAPSAQIREAGEMSFPKTLAGFCKIAVPAGVSREVSIPIRGSELSWYDTRVAQWRLDAGKYACWVGRSSSQIDAELKIEVAEGDDTDMGH</sequence>
<dbReference type="EMBL" id="KZ824547">
    <property type="protein sequence ID" value="RAK89706.1"/>
    <property type="molecule type" value="Genomic_DNA"/>
</dbReference>
<gene>
    <name evidence="1" type="ORF">BO79DRAFT_287184</name>
</gene>
<proteinExistence type="predicted"/>
<protein>
    <submittedName>
        <fullName evidence="1">Uncharacterized protein</fullName>
    </submittedName>
</protein>
<dbReference type="Proteomes" id="UP000249748">
    <property type="component" value="Unassembled WGS sequence"/>
</dbReference>
<name>A0ACD1IHD4_9EURO</name>
<evidence type="ECO:0000313" key="2">
    <source>
        <dbReference type="Proteomes" id="UP000249748"/>
    </source>
</evidence>
<evidence type="ECO:0000313" key="1">
    <source>
        <dbReference type="EMBL" id="RAK89706.1"/>
    </source>
</evidence>
<reference evidence="1" key="1">
    <citation type="submission" date="2018-02" db="EMBL/GenBank/DDBJ databases">
        <title>The genomes of Aspergillus section Nigri reveals drivers in fungal speciation.</title>
        <authorList>
            <consortium name="DOE Joint Genome Institute"/>
            <person name="Vesth T.C."/>
            <person name="Nybo J."/>
            <person name="Theobald S."/>
            <person name="Brandl J."/>
            <person name="Frisvad J.C."/>
            <person name="Nielsen K.F."/>
            <person name="Lyhne E.K."/>
            <person name="Kogle M.E."/>
            <person name="Kuo A."/>
            <person name="Riley R."/>
            <person name="Clum A."/>
            <person name="Nolan M."/>
            <person name="Lipzen A."/>
            <person name="Salamov A."/>
            <person name="Henrissat B."/>
            <person name="Wiebenga A."/>
            <person name="De vries R.P."/>
            <person name="Grigoriev I.V."/>
            <person name="Mortensen U.H."/>
            <person name="Andersen M.R."/>
            <person name="Baker S.E."/>
        </authorList>
    </citation>
    <scope>NUCLEOTIDE SEQUENCE</scope>
    <source>
        <strain evidence="1">CBS 115574</strain>
    </source>
</reference>
<accession>A0ACD1IHD4</accession>
<organism evidence="1 2">
    <name type="scientific">Aspergillus costaricaensis CBS 115574</name>
    <dbReference type="NCBI Taxonomy" id="1448317"/>
    <lineage>
        <taxon>Eukaryota</taxon>
        <taxon>Fungi</taxon>
        <taxon>Dikarya</taxon>
        <taxon>Ascomycota</taxon>
        <taxon>Pezizomycotina</taxon>
        <taxon>Eurotiomycetes</taxon>
        <taxon>Eurotiomycetidae</taxon>
        <taxon>Eurotiales</taxon>
        <taxon>Aspergillaceae</taxon>
        <taxon>Aspergillus</taxon>
        <taxon>Aspergillus subgen. Circumdati</taxon>
    </lineage>
</organism>
<keyword evidence="2" id="KW-1185">Reference proteome</keyword>